<reference evidence="1 2" key="1">
    <citation type="journal article" date="2013" name="Genome Announc.">
        <title>Genome Sequence of Campylobacter showae UNSWCD, Isolated from a Patient with Crohn's Disease.</title>
        <authorList>
            <person name="Tay A.P."/>
            <person name="Kaakoush N.O."/>
            <person name="Deshpande N.P."/>
            <person name="Chen Z."/>
            <person name="Mitchell H."/>
            <person name="Wilkins M.R."/>
        </authorList>
    </citation>
    <scope>NUCLEOTIDE SEQUENCE [LARGE SCALE GENOMIC DNA]</scope>
    <source>
        <strain evidence="1 2">CSUNSWCD</strain>
    </source>
</reference>
<protein>
    <submittedName>
        <fullName evidence="1">Uncharacterized protein</fullName>
    </submittedName>
</protein>
<evidence type="ECO:0000313" key="2">
    <source>
        <dbReference type="Proteomes" id="UP000011939"/>
    </source>
</evidence>
<gene>
    <name evidence="1" type="ORF">CSUNSWCD_45</name>
</gene>
<proteinExistence type="predicted"/>
<comment type="caution">
    <text evidence="1">The sequence shown here is derived from an EMBL/GenBank/DDBJ whole genome shotgun (WGS) entry which is preliminary data.</text>
</comment>
<accession>M5ILM9</accession>
<sequence>MRDYTALALRDGKFSQVFAAQICFFFRALNLAPKFSLKAL</sequence>
<dbReference type="EMBL" id="AMZQ01000001">
    <property type="protein sequence ID" value="EKU12105.1"/>
    <property type="molecule type" value="Genomic_DNA"/>
</dbReference>
<dbReference type="Proteomes" id="UP000011939">
    <property type="component" value="Unassembled WGS sequence"/>
</dbReference>
<dbReference type="PATRIC" id="fig|1244083.3.peg.47"/>
<name>M5ILM9_9BACT</name>
<organism evidence="1 2">
    <name type="scientific">Campylobacter showae CSUNSWCD</name>
    <dbReference type="NCBI Taxonomy" id="1244083"/>
    <lineage>
        <taxon>Bacteria</taxon>
        <taxon>Pseudomonadati</taxon>
        <taxon>Campylobacterota</taxon>
        <taxon>Epsilonproteobacteria</taxon>
        <taxon>Campylobacterales</taxon>
        <taxon>Campylobacteraceae</taxon>
        <taxon>Campylobacter</taxon>
    </lineage>
</organism>
<dbReference type="AlphaFoldDB" id="M5ILM9"/>
<evidence type="ECO:0000313" key="1">
    <source>
        <dbReference type="EMBL" id="EKU12105.1"/>
    </source>
</evidence>